<gene>
    <name evidence="2" type="ORF">FB567DRAFT_612872</name>
</gene>
<evidence type="ECO:0000256" key="1">
    <source>
        <dbReference type="SAM" id="Coils"/>
    </source>
</evidence>
<reference evidence="2" key="1">
    <citation type="journal article" date="2021" name="Nat. Commun.">
        <title>Genetic determinants of endophytism in the Arabidopsis root mycobiome.</title>
        <authorList>
            <person name="Mesny F."/>
            <person name="Miyauchi S."/>
            <person name="Thiergart T."/>
            <person name="Pickel B."/>
            <person name="Atanasova L."/>
            <person name="Karlsson M."/>
            <person name="Huettel B."/>
            <person name="Barry K.W."/>
            <person name="Haridas S."/>
            <person name="Chen C."/>
            <person name="Bauer D."/>
            <person name="Andreopoulos W."/>
            <person name="Pangilinan J."/>
            <person name="LaButti K."/>
            <person name="Riley R."/>
            <person name="Lipzen A."/>
            <person name="Clum A."/>
            <person name="Drula E."/>
            <person name="Henrissat B."/>
            <person name="Kohler A."/>
            <person name="Grigoriev I.V."/>
            <person name="Martin F.M."/>
            <person name="Hacquard S."/>
        </authorList>
    </citation>
    <scope>NUCLEOTIDE SEQUENCE</scope>
    <source>
        <strain evidence="2">MPI-SDFR-AT-0120</strain>
    </source>
</reference>
<evidence type="ECO:0000313" key="3">
    <source>
        <dbReference type="Proteomes" id="UP000813461"/>
    </source>
</evidence>
<name>A0A8K0QVH9_9PLEO</name>
<dbReference type="SUPFAM" id="SSF57997">
    <property type="entry name" value="Tropomyosin"/>
    <property type="match status" value="1"/>
</dbReference>
<organism evidence="2 3">
    <name type="scientific">Paraphoma chrysanthemicola</name>
    <dbReference type="NCBI Taxonomy" id="798071"/>
    <lineage>
        <taxon>Eukaryota</taxon>
        <taxon>Fungi</taxon>
        <taxon>Dikarya</taxon>
        <taxon>Ascomycota</taxon>
        <taxon>Pezizomycotina</taxon>
        <taxon>Dothideomycetes</taxon>
        <taxon>Pleosporomycetidae</taxon>
        <taxon>Pleosporales</taxon>
        <taxon>Pleosporineae</taxon>
        <taxon>Phaeosphaeriaceae</taxon>
        <taxon>Paraphoma</taxon>
    </lineage>
</organism>
<sequence>MKFGIEFGTHAKQVDNLRAQLAEVQTELTASSEKVKNLQDQRTEVQAKLEQFKDDALNLGLDLGTHAKEADRLRAQLAEVQTELTASSEKVKNLQDQRTEVQAKLIGSYEEIKNLHVQLAELQAKLAESNKEVKSQQDQIRGLRVEKDSIKTDLVGARKTIKSQSDKIQVQAQGLKRELDRVYSLEREGGTRMQVVQGGLFASKEWRTVGFVKVNDEIVLRLIPDDERPVTDILLKDCYPALDQHSLGHNGDSQARIVWVFSMRLIRCGNDEEDWWLFPNEGHFEELLEVFRTHFFPGMSNL</sequence>
<feature type="coiled-coil region" evidence="1">
    <location>
        <begin position="14"/>
        <end position="146"/>
    </location>
</feature>
<evidence type="ECO:0008006" key="4">
    <source>
        <dbReference type="Google" id="ProtNLM"/>
    </source>
</evidence>
<dbReference type="Gene3D" id="1.10.287.1490">
    <property type="match status" value="1"/>
</dbReference>
<protein>
    <recommendedName>
        <fullName evidence="4">Chromosome partition protein Smc</fullName>
    </recommendedName>
</protein>
<dbReference type="OrthoDB" id="371899at2759"/>
<comment type="caution">
    <text evidence="2">The sequence shown here is derived from an EMBL/GenBank/DDBJ whole genome shotgun (WGS) entry which is preliminary data.</text>
</comment>
<accession>A0A8K0QVH9</accession>
<dbReference type="Proteomes" id="UP000813461">
    <property type="component" value="Unassembled WGS sequence"/>
</dbReference>
<proteinExistence type="predicted"/>
<dbReference type="AlphaFoldDB" id="A0A8K0QVH9"/>
<keyword evidence="1" id="KW-0175">Coiled coil</keyword>
<keyword evidence="3" id="KW-1185">Reference proteome</keyword>
<evidence type="ECO:0000313" key="2">
    <source>
        <dbReference type="EMBL" id="KAH7070858.1"/>
    </source>
</evidence>
<dbReference type="EMBL" id="JAGMVJ010000026">
    <property type="protein sequence ID" value="KAH7070858.1"/>
    <property type="molecule type" value="Genomic_DNA"/>
</dbReference>